<dbReference type="EMBL" id="JBHSJF010000006">
    <property type="protein sequence ID" value="MFC5069289.1"/>
    <property type="molecule type" value="Genomic_DNA"/>
</dbReference>
<organism evidence="2 3">
    <name type="scientific">Flaviflagellibacter deserti</name>
    <dbReference type="NCBI Taxonomy" id="2267266"/>
    <lineage>
        <taxon>Bacteria</taxon>
        <taxon>Pseudomonadati</taxon>
        <taxon>Pseudomonadota</taxon>
        <taxon>Alphaproteobacteria</taxon>
        <taxon>Hyphomicrobiales</taxon>
        <taxon>Flaviflagellibacter</taxon>
    </lineage>
</organism>
<comment type="caution">
    <text evidence="2">The sequence shown here is derived from an EMBL/GenBank/DDBJ whole genome shotgun (WGS) entry which is preliminary data.</text>
</comment>
<reference evidence="3" key="1">
    <citation type="journal article" date="2019" name="Int. J. Syst. Evol. Microbiol.">
        <title>The Global Catalogue of Microorganisms (GCM) 10K type strain sequencing project: providing services to taxonomists for standard genome sequencing and annotation.</title>
        <authorList>
            <consortium name="The Broad Institute Genomics Platform"/>
            <consortium name="The Broad Institute Genome Sequencing Center for Infectious Disease"/>
            <person name="Wu L."/>
            <person name="Ma J."/>
        </authorList>
    </citation>
    <scope>NUCLEOTIDE SEQUENCE [LARGE SCALE GENOMIC DNA]</scope>
    <source>
        <strain evidence="3">CGMCC 1.16444</strain>
    </source>
</reference>
<accession>A0ABV9Z3X5</accession>
<dbReference type="Proteomes" id="UP001595796">
    <property type="component" value="Unassembled WGS sequence"/>
</dbReference>
<feature type="chain" id="PRO_5047067989" evidence="1">
    <location>
        <begin position="23"/>
        <end position="240"/>
    </location>
</feature>
<evidence type="ECO:0000256" key="1">
    <source>
        <dbReference type="SAM" id="SignalP"/>
    </source>
</evidence>
<dbReference type="Pfam" id="PF17036">
    <property type="entry name" value="CBP_BcsS"/>
    <property type="match status" value="1"/>
</dbReference>
<name>A0ABV9Z3X5_9HYPH</name>
<dbReference type="InterPro" id="IPR031485">
    <property type="entry name" value="CBP_BcsS"/>
</dbReference>
<sequence>MFLRFGGWAACAFMVACPFDLAAEPASRGGLRRLLYFSGVDISSVSMFSWAGADIALKSRDLSGPVLRLAGGVGGYDYASEYAASGRIHGDVTLGEIVAGWRRLRPGLAVTALAGVEVEDHRLDVEDPENDVSGTGVGARLIGELWWEPSANRRIEASIAYGTAFDFYRVRVAGGMHLWRGVFVGPEIEVFGNAGSDQRRAGLYIQNVAIKGLRFKTSIGALDDGDDTGAYGRLGVDAKF</sequence>
<keyword evidence="3" id="KW-1185">Reference proteome</keyword>
<evidence type="ECO:0000313" key="3">
    <source>
        <dbReference type="Proteomes" id="UP001595796"/>
    </source>
</evidence>
<evidence type="ECO:0000313" key="2">
    <source>
        <dbReference type="EMBL" id="MFC5069289.1"/>
    </source>
</evidence>
<keyword evidence="1" id="KW-0732">Signal</keyword>
<protein>
    <submittedName>
        <fullName evidence="2">Cellulose biosynthesis protein BcsS</fullName>
    </submittedName>
</protein>
<proteinExistence type="predicted"/>
<gene>
    <name evidence="2" type="primary">bcsS</name>
    <name evidence="2" type="ORF">ACFPFW_14830</name>
</gene>
<feature type="signal peptide" evidence="1">
    <location>
        <begin position="1"/>
        <end position="22"/>
    </location>
</feature>
<dbReference type="PROSITE" id="PS51257">
    <property type="entry name" value="PROKAR_LIPOPROTEIN"/>
    <property type="match status" value="1"/>
</dbReference>